<keyword evidence="2 5" id="KW-0378">Hydrolase</keyword>
<organism evidence="5 6">
    <name type="scientific">Streptomyces angustmyceticus</name>
    <dbReference type="NCBI Taxonomy" id="285578"/>
    <lineage>
        <taxon>Bacteria</taxon>
        <taxon>Bacillati</taxon>
        <taxon>Actinomycetota</taxon>
        <taxon>Actinomycetes</taxon>
        <taxon>Kitasatosporales</taxon>
        <taxon>Streptomycetaceae</taxon>
        <taxon>Streptomyces</taxon>
    </lineage>
</organism>
<dbReference type="AlphaFoldDB" id="A0A5J4LMS2"/>
<dbReference type="GO" id="GO:0016787">
    <property type="term" value="F:hydrolase activity"/>
    <property type="evidence" value="ECO:0007669"/>
    <property type="project" value="UniProtKB-KW"/>
</dbReference>
<evidence type="ECO:0000313" key="5">
    <source>
        <dbReference type="EMBL" id="GES33341.1"/>
    </source>
</evidence>
<dbReference type="Pfam" id="PF00293">
    <property type="entry name" value="NUDIX"/>
    <property type="match status" value="1"/>
</dbReference>
<evidence type="ECO:0000256" key="2">
    <source>
        <dbReference type="ARBA" id="ARBA00022801"/>
    </source>
</evidence>
<reference evidence="5 6" key="1">
    <citation type="submission" date="2019-10" db="EMBL/GenBank/DDBJ databases">
        <title>Whole genome shotgun sequence of Streptomyces angustmyceticus NBRC 3934.</title>
        <authorList>
            <person name="Hosoyama A."/>
            <person name="Ichikawa N."/>
            <person name="Kimura A."/>
            <person name="Kitahashi Y."/>
            <person name="Komaki H."/>
            <person name="Uohara A."/>
        </authorList>
    </citation>
    <scope>NUCLEOTIDE SEQUENCE [LARGE SCALE GENOMIC DNA]</scope>
    <source>
        <strain evidence="5 6">NBRC 3934</strain>
    </source>
</reference>
<accession>A0A5J4LMS2</accession>
<feature type="domain" description="Nudix hydrolase" evidence="4">
    <location>
        <begin position="15"/>
        <end position="149"/>
    </location>
</feature>
<dbReference type="PANTHER" id="PTHR43046:SF12">
    <property type="entry name" value="GDP-MANNOSE MANNOSYL HYDROLASE"/>
    <property type="match status" value="1"/>
</dbReference>
<dbReference type="GeneID" id="96755201"/>
<dbReference type="OrthoDB" id="9764897at2"/>
<evidence type="ECO:0000256" key="1">
    <source>
        <dbReference type="ARBA" id="ARBA00001946"/>
    </source>
</evidence>
<dbReference type="PANTHER" id="PTHR43046">
    <property type="entry name" value="GDP-MANNOSE MANNOSYL HYDROLASE"/>
    <property type="match status" value="1"/>
</dbReference>
<dbReference type="InterPro" id="IPR000086">
    <property type="entry name" value="NUDIX_hydrolase_dom"/>
</dbReference>
<dbReference type="InterPro" id="IPR020476">
    <property type="entry name" value="Nudix_hydrolase"/>
</dbReference>
<keyword evidence="6" id="KW-1185">Reference proteome</keyword>
<dbReference type="EMBL" id="BLAG01000018">
    <property type="protein sequence ID" value="GES33341.1"/>
    <property type="molecule type" value="Genomic_DNA"/>
</dbReference>
<keyword evidence="3" id="KW-0460">Magnesium</keyword>
<comment type="cofactor">
    <cofactor evidence="1">
        <name>Mg(2+)</name>
        <dbReference type="ChEBI" id="CHEBI:18420"/>
    </cofactor>
</comment>
<protein>
    <submittedName>
        <fullName evidence="5">NUDIX hydrolase</fullName>
    </submittedName>
</protein>
<dbReference type="InterPro" id="IPR015797">
    <property type="entry name" value="NUDIX_hydrolase-like_dom_sf"/>
</dbReference>
<dbReference type="Gene3D" id="3.90.79.10">
    <property type="entry name" value="Nucleoside Triphosphate Pyrophosphohydrolase"/>
    <property type="match status" value="1"/>
</dbReference>
<sequence>MSGTWLPPEQYIATLPKATVYGCLFVTDEADQPIQLRAARNPDLWQWPGGNMDPGETPWQCALRECREETGLRLTVAPCLLAVHFLPPLGQWTTHKIGFIFDGGRLTRQQIDSIVLDPEEHTEVAVKPLDVWRKDISPQSFARLDAVARARRTGAACYLEQTTLP</sequence>
<name>A0A5J4LMS2_9ACTN</name>
<evidence type="ECO:0000259" key="4">
    <source>
        <dbReference type="PROSITE" id="PS51462"/>
    </source>
</evidence>
<dbReference type="SUPFAM" id="SSF55811">
    <property type="entry name" value="Nudix"/>
    <property type="match status" value="1"/>
</dbReference>
<evidence type="ECO:0000256" key="3">
    <source>
        <dbReference type="ARBA" id="ARBA00022842"/>
    </source>
</evidence>
<evidence type="ECO:0000313" key="6">
    <source>
        <dbReference type="Proteomes" id="UP000325598"/>
    </source>
</evidence>
<dbReference type="PRINTS" id="PR00502">
    <property type="entry name" value="NUDIXFAMILY"/>
</dbReference>
<dbReference type="RefSeq" id="WP_086715277.1">
    <property type="nucleotide sequence ID" value="NZ_BLAG01000018.1"/>
</dbReference>
<dbReference type="PROSITE" id="PS51462">
    <property type="entry name" value="NUDIX"/>
    <property type="match status" value="1"/>
</dbReference>
<dbReference type="Proteomes" id="UP000325598">
    <property type="component" value="Unassembled WGS sequence"/>
</dbReference>
<comment type="caution">
    <text evidence="5">The sequence shown here is derived from an EMBL/GenBank/DDBJ whole genome shotgun (WGS) entry which is preliminary data.</text>
</comment>
<gene>
    <name evidence="5" type="ORF">San01_58290</name>
</gene>
<proteinExistence type="predicted"/>